<dbReference type="Pfam" id="PF13287">
    <property type="entry name" value="Fn3_assoc"/>
    <property type="match status" value="1"/>
</dbReference>
<keyword evidence="3 4" id="KW-0067">ATP-binding</keyword>
<dbReference type="GeneID" id="25568848"/>
<keyword evidence="7" id="KW-0418">Kinase</keyword>
<evidence type="ECO:0000256" key="5">
    <source>
        <dbReference type="SAM" id="Phobius"/>
    </source>
</evidence>
<dbReference type="GO" id="GO:0004674">
    <property type="term" value="F:protein serine/threonine kinase activity"/>
    <property type="evidence" value="ECO:0007669"/>
    <property type="project" value="TreeGrafter"/>
</dbReference>
<dbReference type="Pfam" id="PF00069">
    <property type="entry name" value="Pkinase"/>
    <property type="match status" value="1"/>
</dbReference>
<gene>
    <name evidence="7" type="ORF">AMSG_10682</name>
</gene>
<dbReference type="PANTHER" id="PTHR44329:SF298">
    <property type="entry name" value="MIXED LINEAGE KINASE DOMAIN-LIKE PROTEIN"/>
    <property type="match status" value="1"/>
</dbReference>
<dbReference type="SUPFAM" id="SSF56112">
    <property type="entry name" value="Protein kinase-like (PK-like)"/>
    <property type="match status" value="2"/>
</dbReference>
<dbReference type="InterPro" id="IPR011009">
    <property type="entry name" value="Kinase-like_dom_sf"/>
</dbReference>
<name>A0A0L0DS46_THETB</name>
<dbReference type="Proteomes" id="UP000054408">
    <property type="component" value="Unassembled WGS sequence"/>
</dbReference>
<dbReference type="Gene3D" id="1.10.510.10">
    <property type="entry name" value="Transferase(Phosphotransferase) domain 1"/>
    <property type="match status" value="2"/>
</dbReference>
<dbReference type="PROSITE" id="PS50011">
    <property type="entry name" value="PROTEIN_KINASE_DOM"/>
    <property type="match status" value="2"/>
</dbReference>
<organism evidence="7 8">
    <name type="scientific">Thecamonas trahens ATCC 50062</name>
    <dbReference type="NCBI Taxonomy" id="461836"/>
    <lineage>
        <taxon>Eukaryota</taxon>
        <taxon>Apusozoa</taxon>
        <taxon>Apusomonadida</taxon>
        <taxon>Apusomonadidae</taxon>
        <taxon>Thecamonas</taxon>
    </lineage>
</organism>
<dbReference type="InterPro" id="IPR029787">
    <property type="entry name" value="Nucleotide_cyclase"/>
</dbReference>
<dbReference type="SUPFAM" id="SSF53850">
    <property type="entry name" value="Periplasmic binding protein-like II"/>
    <property type="match status" value="1"/>
</dbReference>
<evidence type="ECO:0000256" key="3">
    <source>
        <dbReference type="ARBA" id="ARBA00022840"/>
    </source>
</evidence>
<keyword evidence="5" id="KW-1133">Transmembrane helix</keyword>
<dbReference type="Gene3D" id="3.40.190.10">
    <property type="entry name" value="Periplasmic binding protein-like II"/>
    <property type="match status" value="1"/>
</dbReference>
<evidence type="ECO:0000259" key="6">
    <source>
        <dbReference type="PROSITE" id="PS50011"/>
    </source>
</evidence>
<dbReference type="EMBL" id="GL349495">
    <property type="protein sequence ID" value="KNC55085.1"/>
    <property type="molecule type" value="Genomic_DNA"/>
</dbReference>
<dbReference type="InterPro" id="IPR026876">
    <property type="entry name" value="Fn3_assoc_repeat"/>
</dbReference>
<dbReference type="GO" id="GO:0016020">
    <property type="term" value="C:membrane"/>
    <property type="evidence" value="ECO:0007669"/>
    <property type="project" value="UniProtKB-SubCell"/>
</dbReference>
<dbReference type="SMART" id="SM00220">
    <property type="entry name" value="S_TKc"/>
    <property type="match status" value="1"/>
</dbReference>
<dbReference type="SUPFAM" id="SSF55073">
    <property type="entry name" value="Nucleotide cyclase"/>
    <property type="match status" value="1"/>
</dbReference>
<dbReference type="InterPro" id="IPR017441">
    <property type="entry name" value="Protein_kinase_ATP_BS"/>
</dbReference>
<dbReference type="InterPro" id="IPR001245">
    <property type="entry name" value="Ser-Thr/Tyr_kinase_cat_dom"/>
</dbReference>
<keyword evidence="8" id="KW-1185">Reference proteome</keyword>
<keyword evidence="2 4" id="KW-0547">Nucleotide-binding</keyword>
<evidence type="ECO:0000313" key="7">
    <source>
        <dbReference type="EMBL" id="KNC55085.1"/>
    </source>
</evidence>
<dbReference type="InterPro" id="IPR051681">
    <property type="entry name" value="Ser/Thr_Kinases-Pseudokinases"/>
</dbReference>
<reference evidence="7 8" key="1">
    <citation type="submission" date="2010-05" db="EMBL/GenBank/DDBJ databases">
        <title>The Genome Sequence of Thecamonas trahens ATCC 50062.</title>
        <authorList>
            <consortium name="The Broad Institute Genome Sequencing Platform"/>
            <person name="Russ C."/>
            <person name="Cuomo C."/>
            <person name="Shea T."/>
            <person name="Young S.K."/>
            <person name="Zeng Q."/>
            <person name="Koehrsen M."/>
            <person name="Haas B."/>
            <person name="Borodovsky M."/>
            <person name="Guigo R."/>
            <person name="Alvarado L."/>
            <person name="Berlin A."/>
            <person name="Bochicchio J."/>
            <person name="Borenstein D."/>
            <person name="Chapman S."/>
            <person name="Chen Z."/>
            <person name="Freedman E."/>
            <person name="Gellesch M."/>
            <person name="Goldberg J."/>
            <person name="Griggs A."/>
            <person name="Gujja S."/>
            <person name="Heilman E."/>
            <person name="Heiman D."/>
            <person name="Hepburn T."/>
            <person name="Howarth C."/>
            <person name="Jen D."/>
            <person name="Larson L."/>
            <person name="Mehta T."/>
            <person name="Park D."/>
            <person name="Pearson M."/>
            <person name="Roberts A."/>
            <person name="Saif S."/>
            <person name="Shenoy N."/>
            <person name="Sisk P."/>
            <person name="Stolte C."/>
            <person name="Sykes S."/>
            <person name="Thomson T."/>
            <person name="Walk T."/>
            <person name="White J."/>
            <person name="Yandava C."/>
            <person name="Burger G."/>
            <person name="Gray M.W."/>
            <person name="Holland P.W.H."/>
            <person name="King N."/>
            <person name="Lang F.B.F."/>
            <person name="Roger A.J."/>
            <person name="Ruiz-Trillo I."/>
            <person name="Lander E."/>
            <person name="Nusbaum C."/>
        </authorList>
    </citation>
    <scope>NUCLEOTIDE SEQUENCE [LARGE SCALE GENOMIC DNA]</scope>
    <source>
        <strain evidence="7 8">ATCC 50062</strain>
    </source>
</reference>
<dbReference type="PANTHER" id="PTHR44329">
    <property type="entry name" value="SERINE/THREONINE-PROTEIN KINASE TNNI3K-RELATED"/>
    <property type="match status" value="1"/>
</dbReference>
<protein>
    <submittedName>
        <fullName evidence="7">TKL protein kinase</fullName>
    </submittedName>
</protein>
<evidence type="ECO:0000256" key="4">
    <source>
        <dbReference type="PROSITE-ProRule" id="PRU10141"/>
    </source>
</evidence>
<evidence type="ECO:0000256" key="1">
    <source>
        <dbReference type="ARBA" id="ARBA00004167"/>
    </source>
</evidence>
<dbReference type="STRING" id="461836.A0A0L0DS46"/>
<accession>A0A0L0DS46</accession>
<feature type="transmembrane region" description="Helical" evidence="5">
    <location>
        <begin position="507"/>
        <end position="531"/>
    </location>
</feature>
<keyword evidence="7" id="KW-0808">Transferase</keyword>
<dbReference type="InterPro" id="IPR000719">
    <property type="entry name" value="Prot_kinase_dom"/>
</dbReference>
<dbReference type="OrthoDB" id="3256376at2759"/>
<proteinExistence type="predicted"/>
<evidence type="ECO:0000256" key="2">
    <source>
        <dbReference type="ARBA" id="ARBA00022741"/>
    </source>
</evidence>
<sequence>MDSTCRSPESDIIASFNQAYNGSIYIHEIPLIDGLNADLDALVPSDYIRGLLSVHHAVDLVQEVSGWLTTDMLRAHYLYNVTDLWHEFGIFDSPAVAFAPQTRGSDGAMYMLPLLTRIRGFYLNTRYLPTMPHTFEALLNYCRAHKSRTGSGCILLWAVSGPRDDLLARLLDVFLTLQHGPEYVLAIQTGTVPLTDGRYAATLDLLERMIADGCFEYDFSLAKFESGDTPILSTVLGVTKALVGTPLAAPETLAAMAIASTPPFAGTAWPTPLFASLDRVGIPRVSSKPDKARTYLRELFSPANARHMLVGATMSWPISASDALVASLNGSDPELDTVFSLVRTADYVVPTSDDVFTSVLMRQAWRDAVSTVAAGGAITSAVATVEAVRVAEYVGEALAPVPSTPPGLYQHALNFSLTTFTAGADVHYTLDGSPPFSDSPKYRPDQPILLVETGSVLVRAVAIRRGLRNSPVFEGRYTIQLPVLPGPPSTESDAASARMSPSVMSPAAAIILSVSIPLLICATGAAIFVMWRRARRSTTVITLEGAHEAIPFDELRMLRAIGTGAYGAVSLAEWRATRVAVKILHRTSISESDLSPDKCQAFLSEAAIIMSLRHPNIVTFMGVSLVPPALVTEFLDRGALYDYIHNPAMEIDISARMQWAYEIAAGVAFLHESNTLHLDLKSLNVLLSSSWTAKLCDFGLSALARTAVGPDEETKAGSITAGTKADASGAVVLGTMYWTAPELLMTAIVATPTAVAPPADVYSLGIVLYELFARSLPYPLGSNTFALTLDIMRGKQRPDVAAVVADTPQEVVQIMTSAWATDPQERPTASNVAVRLRSALAADPDPVVYPQPLHDEPCGDAVIMVSMVVGSFAELAVAVPDDLNQLMTNVHEAIYGAAAISGGYCWHMTPYSLDYAFSTGRRASAFVEDVRNRMAKLPIPERLGLLLPSTLAGCEGVYGPVRLAIGIAVGPVTTSRDTKSLKLKYFGPPVVGARALASNALPGMTLASTDAVQMLVVTPTASHQTVPATPWPAEVPAAGRGVMRVTLRADASAVHDMICYAALWEATQHVLTGSDDISRLAVLVDEIATVSAGGSTEPLQTGPQLAFTSSLPTADWLVRAKELDVFEAESFASGLGSYAEIKTGKLRGTPVEYHRFLLQNKYDVRYSLAVAAEFGRIRKLVHRGNRYLVPVMYLCLEPGRIGYFAPQMPGGTLGELLETGAGGSHTLIGMLSAGLGLARGLGELARLDIPALPFSIRLSNVVVVGSNGTTIDVAIRDYGFMAPTEAIGTMTVAQTAAYEAPELLRGETSEAGAEQALAFALGSALFHLISGVPAWHGHNAMDTASRIVAGERPELLPRSSIASSIPTAVTDLVTALWQDNPTARPKLVDAMTTLGEALDRILPRSARVQPASPALAPVATPPC</sequence>
<dbReference type="GO" id="GO:0005524">
    <property type="term" value="F:ATP binding"/>
    <property type="evidence" value="ECO:0007669"/>
    <property type="project" value="UniProtKB-UniRule"/>
</dbReference>
<dbReference type="PROSITE" id="PS00107">
    <property type="entry name" value="PROTEIN_KINASE_ATP"/>
    <property type="match status" value="1"/>
</dbReference>
<keyword evidence="5" id="KW-0812">Transmembrane</keyword>
<dbReference type="eggNOG" id="KOG0192">
    <property type="taxonomic scope" value="Eukaryota"/>
</dbReference>
<keyword evidence="5" id="KW-0472">Membrane</keyword>
<dbReference type="Gene3D" id="3.30.70.1230">
    <property type="entry name" value="Nucleotide cyclase"/>
    <property type="match status" value="1"/>
</dbReference>
<feature type="binding site" evidence="4">
    <location>
        <position position="582"/>
    </location>
    <ligand>
        <name>ATP</name>
        <dbReference type="ChEBI" id="CHEBI:30616"/>
    </ligand>
</feature>
<dbReference type="Pfam" id="PF07714">
    <property type="entry name" value="PK_Tyr_Ser-Thr"/>
    <property type="match status" value="1"/>
</dbReference>
<evidence type="ECO:0000313" key="8">
    <source>
        <dbReference type="Proteomes" id="UP000054408"/>
    </source>
</evidence>
<feature type="domain" description="Protein kinase" evidence="6">
    <location>
        <begin position="1127"/>
        <end position="1398"/>
    </location>
</feature>
<comment type="subcellular location">
    <subcellularLocation>
        <location evidence="1">Membrane</location>
        <topology evidence="1">Single-pass membrane protein</topology>
    </subcellularLocation>
</comment>
<dbReference type="RefSeq" id="XP_013753269.1">
    <property type="nucleotide sequence ID" value="XM_013897815.1"/>
</dbReference>
<feature type="domain" description="Protein kinase" evidence="6">
    <location>
        <begin position="555"/>
        <end position="848"/>
    </location>
</feature>